<accession>A0A2N9FZJ7</accession>
<reference evidence="3" key="1">
    <citation type="submission" date="2018-02" db="EMBL/GenBank/DDBJ databases">
        <authorList>
            <person name="Cohen D.B."/>
            <person name="Kent A.D."/>
        </authorList>
    </citation>
    <scope>NUCLEOTIDE SEQUENCE</scope>
</reference>
<feature type="coiled-coil region" evidence="1">
    <location>
        <begin position="551"/>
        <end position="613"/>
    </location>
</feature>
<proteinExistence type="predicted"/>
<evidence type="ECO:0000256" key="2">
    <source>
        <dbReference type="SAM" id="MobiDB-lite"/>
    </source>
</evidence>
<protein>
    <submittedName>
        <fullName evidence="3">Uncharacterized protein</fullName>
    </submittedName>
</protein>
<name>A0A2N9FZJ7_FAGSY</name>
<dbReference type="AlphaFoldDB" id="A0A2N9FZJ7"/>
<gene>
    <name evidence="3" type="ORF">FSB_LOCUS20467</name>
</gene>
<feature type="region of interest" description="Disordered" evidence="2">
    <location>
        <begin position="126"/>
        <end position="173"/>
    </location>
</feature>
<feature type="region of interest" description="Disordered" evidence="2">
    <location>
        <begin position="664"/>
        <end position="731"/>
    </location>
</feature>
<dbReference type="PANTHER" id="PTHR31099">
    <property type="entry name" value="OS06G0165300 PROTEIN"/>
    <property type="match status" value="1"/>
</dbReference>
<dbReference type="PANTHER" id="PTHR31099:SF49">
    <property type="entry name" value="MYOSIN HEAVY CHAIN-LIKE PROTEIN"/>
    <property type="match status" value="1"/>
</dbReference>
<dbReference type="EMBL" id="OIVN01001320">
    <property type="protein sequence ID" value="SPC92585.1"/>
    <property type="molecule type" value="Genomic_DNA"/>
</dbReference>
<keyword evidence="1" id="KW-0175">Coiled coil</keyword>
<feature type="compositionally biased region" description="Polar residues" evidence="2">
    <location>
        <begin position="154"/>
        <end position="168"/>
    </location>
</feature>
<feature type="compositionally biased region" description="Low complexity" evidence="2">
    <location>
        <begin position="126"/>
        <end position="151"/>
    </location>
</feature>
<feature type="compositionally biased region" description="Acidic residues" evidence="2">
    <location>
        <begin position="664"/>
        <end position="678"/>
    </location>
</feature>
<feature type="compositionally biased region" description="Pro residues" evidence="2">
    <location>
        <begin position="722"/>
        <end position="731"/>
    </location>
</feature>
<evidence type="ECO:0000256" key="1">
    <source>
        <dbReference type="SAM" id="Coils"/>
    </source>
</evidence>
<organism evidence="3">
    <name type="scientific">Fagus sylvatica</name>
    <name type="common">Beechnut</name>
    <dbReference type="NCBI Taxonomy" id="28930"/>
    <lineage>
        <taxon>Eukaryota</taxon>
        <taxon>Viridiplantae</taxon>
        <taxon>Streptophyta</taxon>
        <taxon>Embryophyta</taxon>
        <taxon>Tracheophyta</taxon>
        <taxon>Spermatophyta</taxon>
        <taxon>Magnoliopsida</taxon>
        <taxon>eudicotyledons</taxon>
        <taxon>Gunneridae</taxon>
        <taxon>Pentapetalae</taxon>
        <taxon>rosids</taxon>
        <taxon>fabids</taxon>
        <taxon>Fagales</taxon>
        <taxon>Fagaceae</taxon>
        <taxon>Fagus</taxon>
    </lineage>
</organism>
<evidence type="ECO:0000313" key="3">
    <source>
        <dbReference type="EMBL" id="SPC92585.1"/>
    </source>
</evidence>
<sequence>MEDLQDKEADRKRHRFGAGLGGSDAFVTRGLLGSVGSEDTWCVNNPSPGRSVLVGIVVLCDVHGLGSLDSWRTPVVGAGAAGYALETVVIYLRELEGRPSWSLEGRLLILRKNDNLRVEFLMSSSVNDSSESSSSGERGSVSGSEYSGSHGRSSETAELSTSDSSSQEAILPVSGLDPNKSLVAEGVSSKFVDKDIKRLRTRYQIPEDIVLRLPDKGEWACSSNGEDVVLYEDNLAAGLRLPFRPFERELLHRLGLAPSQLNSNAWRLAIGLQAFMCHKGSPRLIPDLPNSNRSWKPKFFFLCGDSWEFSPDEAVGEDPCWPSSYMGDSFSRWCNLDALRLVSFCFDFDGRPGTYFIFFLFAAFRRPSLSTLLKERLLRVVEYQKERLVRLVDLLSPFTLAEWSLGPEPSPEVKKAIKSYQQRMTTRAERKRLREAKSGKKVVIEKGTSSKKGGHQDKPLLPTKVKTPEKVHVYREVPPSPVASKGKGVASGDIVPTIYSSSSRAMDKVAKMYEKVDLEVYDLIDNMDLLRISIQDSLKAAGQMFVVGNRLRSSGSELKKLKANLEEATAQAQAHKKAAEGLKAEKGSLRSQIKQLEADTEALQGEISDAKETAVIDFKASEDFQEATRRYYVAGFEHFRKRAALAFGGVQDWSIVKIFDDEETTAVEEDSEDEEGEDVVQSKERVATPSDVPSSTPDGPQGDDSAVGPVGGQTVSVDDQTNPPPAGDEAQ</sequence>